<dbReference type="KEGG" id="nfr:ERS450000_05480"/>
<dbReference type="Pfam" id="PF00408">
    <property type="entry name" value="PGM_PMM_IV"/>
    <property type="match status" value="1"/>
</dbReference>
<name>A0A0H5PLQ8_NOCFR</name>
<organism evidence="2 3">
    <name type="scientific">Nocardia farcinica</name>
    <dbReference type="NCBI Taxonomy" id="37329"/>
    <lineage>
        <taxon>Bacteria</taxon>
        <taxon>Bacillati</taxon>
        <taxon>Actinomycetota</taxon>
        <taxon>Actinomycetes</taxon>
        <taxon>Mycobacteriales</taxon>
        <taxon>Nocardiaceae</taxon>
        <taxon>Nocardia</taxon>
    </lineage>
</organism>
<dbReference type="Proteomes" id="UP000057820">
    <property type="component" value="Plasmid 2"/>
</dbReference>
<evidence type="ECO:0000259" key="1">
    <source>
        <dbReference type="Pfam" id="PF00408"/>
    </source>
</evidence>
<evidence type="ECO:0000313" key="3">
    <source>
        <dbReference type="Proteomes" id="UP000057820"/>
    </source>
</evidence>
<dbReference type="SUPFAM" id="SSF55957">
    <property type="entry name" value="Phosphoglucomutase, C-terminal domain"/>
    <property type="match status" value="1"/>
</dbReference>
<keyword evidence="2" id="KW-0614">Plasmid</keyword>
<dbReference type="EMBL" id="LN868939">
    <property type="protein sequence ID" value="CRY83411.1"/>
    <property type="molecule type" value="Genomic_DNA"/>
</dbReference>
<dbReference type="EC" id="5.4.2.2" evidence="2"/>
<protein>
    <submittedName>
        <fullName evidence="2">Phosphoglucomutase</fullName>
        <ecNumber evidence="2">5.4.2.2</ecNumber>
    </submittedName>
</protein>
<dbReference type="InterPro" id="IPR005843">
    <property type="entry name" value="A-D-PHexomutase_C"/>
</dbReference>
<feature type="domain" description="Alpha-D-phosphohexomutase C-terminal" evidence="1">
    <location>
        <begin position="3"/>
        <end position="39"/>
    </location>
</feature>
<dbReference type="Gene3D" id="3.30.310.50">
    <property type="entry name" value="Alpha-D-phosphohexomutase, C-terminal domain"/>
    <property type="match status" value="1"/>
</dbReference>
<dbReference type="InterPro" id="IPR036900">
    <property type="entry name" value="A-D-PHexomutase_C_sf"/>
</dbReference>
<accession>A0A0H5PLQ8</accession>
<gene>
    <name evidence="2" type="primary">pgm_2</name>
    <name evidence="2" type="ORF">ERS450000_05480</name>
</gene>
<reference evidence="3" key="1">
    <citation type="submission" date="2015-03" db="EMBL/GenBank/DDBJ databases">
        <authorList>
            <consortium name="Pathogen Informatics"/>
        </authorList>
    </citation>
    <scope>NUCLEOTIDE SEQUENCE [LARGE SCALE GENOMIC DNA]</scope>
    <source>
        <strain evidence="3">NCTC11134</strain>
        <plasmid evidence="3">2</plasmid>
    </source>
</reference>
<geneLocation type="plasmid" evidence="2">
    <name>2</name>
</geneLocation>
<dbReference type="AlphaFoldDB" id="A0A0H5PLQ8"/>
<evidence type="ECO:0000313" key="2">
    <source>
        <dbReference type="EMBL" id="CRY83411.1"/>
    </source>
</evidence>
<dbReference type="GO" id="GO:0004614">
    <property type="term" value="F:phosphoglucomutase activity"/>
    <property type="evidence" value="ECO:0007669"/>
    <property type="project" value="UniProtKB-EC"/>
</dbReference>
<proteinExistence type="predicted"/>
<keyword evidence="2" id="KW-0413">Isomerase</keyword>
<sequence>MTTENAWFAARPSGTEDKYKIYAESFQGPEHLAQVQAAAEEMVGKALQP</sequence>